<evidence type="ECO:0000313" key="2">
    <source>
        <dbReference type="EMBL" id="GGY92933.1"/>
    </source>
</evidence>
<dbReference type="InterPro" id="IPR025391">
    <property type="entry name" value="DUF4123"/>
</dbReference>
<dbReference type="Pfam" id="PF13503">
    <property type="entry name" value="DUF4123"/>
    <property type="match status" value="1"/>
</dbReference>
<dbReference type="EMBL" id="BMWW01000004">
    <property type="protein sequence ID" value="GGY92933.1"/>
    <property type="molecule type" value="Genomic_DNA"/>
</dbReference>
<dbReference type="RefSeq" id="WP_134386246.1">
    <property type="nucleotide sequence ID" value="NZ_BMWW01000004.1"/>
</dbReference>
<proteinExistence type="predicted"/>
<evidence type="ECO:0000313" key="4">
    <source>
        <dbReference type="Proteomes" id="UP000294359"/>
    </source>
</evidence>
<dbReference type="Proteomes" id="UP000294359">
    <property type="component" value="Chromosome"/>
</dbReference>
<sequence>MALEPFNHTDGFLTEGYLLIEAANLQSNQLERLPQLTSCAPVAFANDTVLAPRLLCLDAIGAEGREIVTELLGSATEPHCPTVVCAWLKTQASVEMLSSSIAKFLIGRGPLGDRVFWRYYDPRVFALMAFIFGEEQRRAILGPIETWAFPWRRRWWQLPTCMCPTETLNDVEIGWPSADQWDVLQWSAQINQLHMRLDDVEPIPVESNVEGIGASIRHFSEAFTYWNLNDVSQRCEFAYLSSKYGKAFRDHINLAGTWQLMRTKQVSWQDLLACLSDQDFRHLERYRTGRVQHD</sequence>
<accession>A0A4P7BGC1</accession>
<dbReference type="EMBL" id="CP038026">
    <property type="protein sequence ID" value="QBQ37764.1"/>
    <property type="molecule type" value="Genomic_DNA"/>
</dbReference>
<organism evidence="2 5">
    <name type="scientific">Pseudoduganella plicata</name>
    <dbReference type="NCBI Taxonomy" id="321984"/>
    <lineage>
        <taxon>Bacteria</taxon>
        <taxon>Pseudomonadati</taxon>
        <taxon>Pseudomonadota</taxon>
        <taxon>Betaproteobacteria</taxon>
        <taxon>Burkholderiales</taxon>
        <taxon>Oxalobacteraceae</taxon>
        <taxon>Telluria group</taxon>
        <taxon>Pseudoduganella</taxon>
    </lineage>
</organism>
<protein>
    <recommendedName>
        <fullName evidence="1">DUF4123 domain-containing protein</fullName>
    </recommendedName>
</protein>
<keyword evidence="4" id="KW-1185">Reference proteome</keyword>
<reference evidence="2" key="1">
    <citation type="journal article" date="2014" name="Int. J. Syst. Evol. Microbiol.">
        <title>Complete genome sequence of Corynebacterium casei LMG S-19264T (=DSM 44701T), isolated from a smear-ripened cheese.</title>
        <authorList>
            <consortium name="US DOE Joint Genome Institute (JGI-PGF)"/>
            <person name="Walter F."/>
            <person name="Albersmeier A."/>
            <person name="Kalinowski J."/>
            <person name="Ruckert C."/>
        </authorList>
    </citation>
    <scope>NUCLEOTIDE SEQUENCE</scope>
    <source>
        <strain evidence="2">KCTC 12344</strain>
    </source>
</reference>
<reference evidence="3 4" key="2">
    <citation type="submission" date="2019-03" db="EMBL/GenBank/DDBJ databases">
        <title>Draft Genome Sequences of Six Type Strains of the Genus Massilia.</title>
        <authorList>
            <person name="Miess H."/>
            <person name="Frediansyhah A."/>
            <person name="Gross H."/>
        </authorList>
    </citation>
    <scope>NUCLEOTIDE SEQUENCE [LARGE SCALE GENOMIC DNA]</scope>
    <source>
        <strain evidence="3 4">DSM 17505</strain>
    </source>
</reference>
<evidence type="ECO:0000313" key="3">
    <source>
        <dbReference type="EMBL" id="QBQ37764.1"/>
    </source>
</evidence>
<dbReference type="AlphaFoldDB" id="A0A4P7BGC1"/>
<gene>
    <name evidence="3" type="ORF">E1742_17475</name>
    <name evidence="2" type="ORF">GCM10007388_27930</name>
</gene>
<dbReference type="OrthoDB" id="6660528at2"/>
<feature type="domain" description="DUF4123" evidence="1">
    <location>
        <begin position="85"/>
        <end position="139"/>
    </location>
</feature>
<name>A0A4P7BGC1_9BURK</name>
<dbReference type="Proteomes" id="UP000619512">
    <property type="component" value="Unassembled WGS sequence"/>
</dbReference>
<evidence type="ECO:0000259" key="1">
    <source>
        <dbReference type="Pfam" id="PF13503"/>
    </source>
</evidence>
<evidence type="ECO:0000313" key="5">
    <source>
        <dbReference type="Proteomes" id="UP000619512"/>
    </source>
</evidence>
<reference evidence="2" key="3">
    <citation type="submission" date="2022-12" db="EMBL/GenBank/DDBJ databases">
        <authorList>
            <person name="Sun Q."/>
            <person name="Kim S."/>
        </authorList>
    </citation>
    <scope>NUCLEOTIDE SEQUENCE</scope>
    <source>
        <strain evidence="2">KCTC 12344</strain>
    </source>
</reference>